<dbReference type="VEuPathDB" id="FungiDB:M747DRAFT_294505"/>
<dbReference type="Pfam" id="PF00651">
    <property type="entry name" value="BTB"/>
    <property type="match status" value="1"/>
</dbReference>
<evidence type="ECO:0000259" key="2">
    <source>
        <dbReference type="PROSITE" id="PS50097"/>
    </source>
</evidence>
<feature type="region of interest" description="Disordered" evidence="1">
    <location>
        <begin position="223"/>
        <end position="280"/>
    </location>
</feature>
<name>A0A370C8Q8_ASPNG</name>
<accession>A0A370C8Q8</accession>
<gene>
    <name evidence="3" type="ORF">M747DRAFT_294505</name>
</gene>
<feature type="domain" description="BTB" evidence="2">
    <location>
        <begin position="15"/>
        <end position="83"/>
    </location>
</feature>
<dbReference type="EMBL" id="KZ851908">
    <property type="protein sequence ID" value="RDH22363.1"/>
    <property type="molecule type" value="Genomic_DNA"/>
</dbReference>
<evidence type="ECO:0000256" key="1">
    <source>
        <dbReference type="SAM" id="MobiDB-lite"/>
    </source>
</evidence>
<dbReference type="PANTHER" id="PTHR47843">
    <property type="entry name" value="BTB DOMAIN-CONTAINING PROTEIN-RELATED"/>
    <property type="match status" value="1"/>
</dbReference>
<sequence length="280" mass="31811">MSRSLGMFALSAGMVHINVGADETPFDVHVELLCSCSPYFDSIYGDRTKKPIPSDPVCFPDEDPVVFAELLAWMYYGDTPIDLPSRTSIHFLLQLWILAGTFETARLQNQVIHLCRTEIAKVPGRTFSCDDIDYVYNHTLPQSPLRLLLVDNWARNATQEHLTSCQKSLPYPFLEELCRALIERKGIVKDAEGEIHSVERYNIHPPPPEDQNGRLMPRERVSEFPRTAPPEKLRNRKIARPSPRLNKASLTSPLRAMTPNSVEENDPKSEMSSQMSHLQI</sequence>
<dbReference type="PANTHER" id="PTHR47843:SF3">
    <property type="entry name" value="BTB DOMAIN-CONTAINING PROTEIN"/>
    <property type="match status" value="1"/>
</dbReference>
<feature type="compositionally biased region" description="Polar residues" evidence="1">
    <location>
        <begin position="270"/>
        <end position="280"/>
    </location>
</feature>
<evidence type="ECO:0000313" key="4">
    <source>
        <dbReference type="Proteomes" id="UP000253845"/>
    </source>
</evidence>
<dbReference type="InterPro" id="IPR011333">
    <property type="entry name" value="SKP1/BTB/POZ_sf"/>
</dbReference>
<evidence type="ECO:0000313" key="3">
    <source>
        <dbReference type="EMBL" id="RDH22363.1"/>
    </source>
</evidence>
<dbReference type="Gene3D" id="3.30.710.10">
    <property type="entry name" value="Potassium Channel Kv1.1, Chain A"/>
    <property type="match status" value="1"/>
</dbReference>
<proteinExistence type="predicted"/>
<feature type="compositionally biased region" description="Polar residues" evidence="1">
    <location>
        <begin position="248"/>
        <end position="262"/>
    </location>
</feature>
<dbReference type="SUPFAM" id="SSF54695">
    <property type="entry name" value="POZ domain"/>
    <property type="match status" value="1"/>
</dbReference>
<feature type="compositionally biased region" description="Basic and acidic residues" evidence="1">
    <location>
        <begin position="223"/>
        <end position="233"/>
    </location>
</feature>
<organism evidence="3 4">
    <name type="scientific">Aspergillus niger ATCC 13496</name>
    <dbReference type="NCBI Taxonomy" id="1353008"/>
    <lineage>
        <taxon>Eukaryota</taxon>
        <taxon>Fungi</taxon>
        <taxon>Dikarya</taxon>
        <taxon>Ascomycota</taxon>
        <taxon>Pezizomycotina</taxon>
        <taxon>Eurotiomycetes</taxon>
        <taxon>Eurotiomycetidae</taxon>
        <taxon>Eurotiales</taxon>
        <taxon>Aspergillaceae</taxon>
        <taxon>Aspergillus</taxon>
        <taxon>Aspergillus subgen. Circumdati</taxon>
    </lineage>
</organism>
<dbReference type="PROSITE" id="PS50097">
    <property type="entry name" value="BTB"/>
    <property type="match status" value="1"/>
</dbReference>
<dbReference type="InterPro" id="IPR000210">
    <property type="entry name" value="BTB/POZ_dom"/>
</dbReference>
<protein>
    <recommendedName>
        <fullName evidence="2">BTB domain-containing protein</fullName>
    </recommendedName>
</protein>
<dbReference type="CDD" id="cd18186">
    <property type="entry name" value="BTB_POZ_ZBTB_KLHL-like"/>
    <property type="match status" value="1"/>
</dbReference>
<dbReference type="AlphaFoldDB" id="A0A370C8Q8"/>
<dbReference type="Proteomes" id="UP000253845">
    <property type="component" value="Unassembled WGS sequence"/>
</dbReference>
<reference evidence="3 4" key="1">
    <citation type="submission" date="2018-07" db="EMBL/GenBank/DDBJ databases">
        <title>Section-level genome sequencing of Aspergillus section Nigri to investigate inter- and intra-species variation.</title>
        <authorList>
            <consortium name="DOE Joint Genome Institute"/>
            <person name="Vesth T.C."/>
            <person name="Nybo J.L."/>
            <person name="Theobald S."/>
            <person name="Frisvad J.C."/>
            <person name="Larsen T.O."/>
            <person name="Nielsen K.F."/>
            <person name="Hoof J.B."/>
            <person name="Brandl J."/>
            <person name="Salamov A."/>
            <person name="Riley R."/>
            <person name="Gladden J.M."/>
            <person name="Phatale P."/>
            <person name="Nielsen M.T."/>
            <person name="Lyhne E.K."/>
            <person name="Kogle M.E."/>
            <person name="Strasser K."/>
            <person name="McDonnell E."/>
            <person name="Barry K."/>
            <person name="Clum A."/>
            <person name="Chen C."/>
            <person name="Nolan M."/>
            <person name="Sandor L."/>
            <person name="Kuo A."/>
            <person name="Lipzen A."/>
            <person name="Hainaut M."/>
            <person name="Drula E."/>
            <person name="Tsang A."/>
            <person name="Magnuson J.K."/>
            <person name="Henrissat B."/>
            <person name="Wiebenga A."/>
            <person name="Simmons B.A."/>
            <person name="Makela M.R."/>
            <person name="De vries R.P."/>
            <person name="Grigoriev I.V."/>
            <person name="Mortensen U.H."/>
            <person name="Baker S.E."/>
            <person name="Andersen M.R."/>
        </authorList>
    </citation>
    <scope>NUCLEOTIDE SEQUENCE [LARGE SCALE GENOMIC DNA]</scope>
    <source>
        <strain evidence="3 4">ATCC 13496</strain>
    </source>
</reference>